<dbReference type="Pfam" id="PF00149">
    <property type="entry name" value="Metallophos"/>
    <property type="match status" value="1"/>
</dbReference>
<organism evidence="6 7">
    <name type="scientific">Actinoplanes sandaracinus</name>
    <dbReference type="NCBI Taxonomy" id="3045177"/>
    <lineage>
        <taxon>Bacteria</taxon>
        <taxon>Bacillati</taxon>
        <taxon>Actinomycetota</taxon>
        <taxon>Actinomycetes</taxon>
        <taxon>Micromonosporales</taxon>
        <taxon>Micromonosporaceae</taxon>
        <taxon>Actinoplanes</taxon>
    </lineage>
</organism>
<sequence>MTDTKRHRILHLSDPHLTRPGAGADAAAAAALERMLHDLRFVPGIDAVVVSGDLADDGSAEGCAAVLRQIGSFARERGIPHIYCTGNHDSRDAFAAVLGTGHLGPGGDDVGRPADDVGDERAAVSEVNGLRVITLDSLVPGAVHGAVSDAQLVWLRSLLSRPAAAGSLVVLHHPPIALASSELMPTVNLRNAGRLAEALAGSDVHAVLCGHFHLQLSGMLSGIPVWVAPAVVTRIDLTAPARLERAVRGAGATVVDLGGPFSPMFHTLQARDPGAGTQVYLVDAMSGDDVAREF</sequence>
<proteinExistence type="inferred from homology"/>
<dbReference type="InterPro" id="IPR004843">
    <property type="entry name" value="Calcineurin-like_PHP"/>
</dbReference>
<name>A0ABT6WHZ5_9ACTN</name>
<evidence type="ECO:0000313" key="6">
    <source>
        <dbReference type="EMBL" id="MDI6099360.1"/>
    </source>
</evidence>
<evidence type="ECO:0000256" key="4">
    <source>
        <dbReference type="ARBA" id="ARBA00025742"/>
    </source>
</evidence>
<evidence type="ECO:0000256" key="2">
    <source>
        <dbReference type="ARBA" id="ARBA00022801"/>
    </source>
</evidence>
<evidence type="ECO:0000313" key="7">
    <source>
        <dbReference type="Proteomes" id="UP001241758"/>
    </source>
</evidence>
<keyword evidence="1" id="KW-0479">Metal-binding</keyword>
<dbReference type="SUPFAM" id="SSF56300">
    <property type="entry name" value="Metallo-dependent phosphatases"/>
    <property type="match status" value="1"/>
</dbReference>
<dbReference type="Proteomes" id="UP001241758">
    <property type="component" value="Unassembled WGS sequence"/>
</dbReference>
<keyword evidence="7" id="KW-1185">Reference proteome</keyword>
<comment type="similarity">
    <text evidence="4">Belongs to the cyclic nucleotide phosphodiesterase class-III family.</text>
</comment>
<evidence type="ECO:0000259" key="5">
    <source>
        <dbReference type="Pfam" id="PF00149"/>
    </source>
</evidence>
<feature type="domain" description="Calcineurin-like phosphoesterase" evidence="5">
    <location>
        <begin position="8"/>
        <end position="213"/>
    </location>
</feature>
<keyword evidence="3" id="KW-0408">Iron</keyword>
<keyword evidence="2" id="KW-0378">Hydrolase</keyword>
<dbReference type="PANTHER" id="PTHR42988:SF2">
    <property type="entry name" value="CYCLIC NUCLEOTIDE PHOSPHODIESTERASE CBUA0032-RELATED"/>
    <property type="match status" value="1"/>
</dbReference>
<dbReference type="PANTHER" id="PTHR42988">
    <property type="entry name" value="PHOSPHOHYDROLASE"/>
    <property type="match status" value="1"/>
</dbReference>
<gene>
    <name evidence="6" type="ORF">QLQ12_12230</name>
</gene>
<evidence type="ECO:0000256" key="1">
    <source>
        <dbReference type="ARBA" id="ARBA00022723"/>
    </source>
</evidence>
<dbReference type="InterPro" id="IPR050884">
    <property type="entry name" value="CNP_phosphodiesterase-III"/>
</dbReference>
<comment type="caution">
    <text evidence="6">The sequence shown here is derived from an EMBL/GenBank/DDBJ whole genome shotgun (WGS) entry which is preliminary data.</text>
</comment>
<protein>
    <submittedName>
        <fullName evidence="6">Metallophosphoesterase</fullName>
    </submittedName>
</protein>
<evidence type="ECO:0000256" key="3">
    <source>
        <dbReference type="ARBA" id="ARBA00023004"/>
    </source>
</evidence>
<dbReference type="RefSeq" id="WP_282759508.1">
    <property type="nucleotide sequence ID" value="NZ_JASCTH010000007.1"/>
</dbReference>
<reference evidence="6 7" key="1">
    <citation type="submission" date="2023-05" db="EMBL/GenBank/DDBJ databases">
        <title>Actinoplanes sp. NEAU-A12 genome sequencing.</title>
        <authorList>
            <person name="Wang Z.-S."/>
        </authorList>
    </citation>
    <scope>NUCLEOTIDE SEQUENCE [LARGE SCALE GENOMIC DNA]</scope>
    <source>
        <strain evidence="6 7">NEAU-A12</strain>
    </source>
</reference>
<accession>A0ABT6WHZ5</accession>
<dbReference type="InterPro" id="IPR029052">
    <property type="entry name" value="Metallo-depent_PP-like"/>
</dbReference>
<dbReference type="EMBL" id="JASCTH010000007">
    <property type="protein sequence ID" value="MDI6099360.1"/>
    <property type="molecule type" value="Genomic_DNA"/>
</dbReference>
<dbReference type="Gene3D" id="3.60.21.10">
    <property type="match status" value="1"/>
</dbReference>